<dbReference type="RefSeq" id="WP_415865184.1">
    <property type="nucleotide sequence ID" value="NZ_CP134537.1"/>
</dbReference>
<feature type="signal peptide" evidence="1">
    <location>
        <begin position="1"/>
        <end position="22"/>
    </location>
</feature>
<dbReference type="Proteomes" id="UP001302806">
    <property type="component" value="Chromosome"/>
</dbReference>
<evidence type="ECO:0000256" key="1">
    <source>
        <dbReference type="SAM" id="SignalP"/>
    </source>
</evidence>
<accession>A0ABY9XRW5</accession>
<reference evidence="2 3" key="1">
    <citation type="submission" date="2023-09" db="EMBL/GenBank/DDBJ databases">
        <title>Thalassobella suaedae gen. nov., sp. nov., a marine bacterium of the family Flavobacteriaceae isolated from a halophyte Suaeda japonica.</title>
        <authorList>
            <person name="Lee S.Y."/>
            <person name="Hwang C.Y."/>
        </authorList>
    </citation>
    <scope>NUCLEOTIDE SEQUENCE [LARGE SCALE GENOMIC DNA]</scope>
    <source>
        <strain evidence="2 3">HL-DH14</strain>
    </source>
</reference>
<feature type="chain" id="PRO_5047549712" evidence="1">
    <location>
        <begin position="23"/>
        <end position="194"/>
    </location>
</feature>
<name>A0ABY9XRW5_9FLAO</name>
<gene>
    <name evidence="2" type="ORF">RHP51_15685</name>
</gene>
<evidence type="ECO:0000313" key="2">
    <source>
        <dbReference type="EMBL" id="WNH08536.1"/>
    </source>
</evidence>
<evidence type="ECO:0000313" key="3">
    <source>
        <dbReference type="Proteomes" id="UP001302806"/>
    </source>
</evidence>
<protein>
    <submittedName>
        <fullName evidence="2">Uncharacterized protein</fullName>
    </submittedName>
</protein>
<proteinExistence type="predicted"/>
<dbReference type="EMBL" id="CP134537">
    <property type="protein sequence ID" value="WNH08536.1"/>
    <property type="molecule type" value="Genomic_DNA"/>
</dbReference>
<keyword evidence="1" id="KW-0732">Signal</keyword>
<organism evidence="2 3">
    <name type="scientific">Thalassobellus suaedae</name>
    <dbReference type="NCBI Taxonomy" id="3074124"/>
    <lineage>
        <taxon>Bacteria</taxon>
        <taxon>Pseudomonadati</taxon>
        <taxon>Bacteroidota</taxon>
        <taxon>Flavobacteriia</taxon>
        <taxon>Flavobacteriales</taxon>
        <taxon>Flavobacteriaceae</taxon>
        <taxon>Thalassobellus</taxon>
    </lineage>
</organism>
<sequence length="194" mass="22123">MKNVIKKSILLVTVFTTMLSIANEIPNNIKKTYKETALTINNVSQGDLLTIKDYNGIVLYKELIKSNGTYKKGFDLTALPSGDYFFEVDKDMEIKTIPFTVNYQSVVFNKEKETSIYKPYLRQKGDLILISKLAPNLEPLKVSIYSELESGSELLYTQNIESIQSIDIAYRLKKGSFKIVFNSNGKEFTKFINN</sequence>